<feature type="transmembrane region" description="Helical" evidence="6">
    <location>
        <begin position="54"/>
        <end position="77"/>
    </location>
</feature>
<organism evidence="7 8">
    <name type="scientific">Ornithorhynchus anatinus</name>
    <name type="common">Duckbill platypus</name>
    <dbReference type="NCBI Taxonomy" id="9258"/>
    <lineage>
        <taxon>Eukaryota</taxon>
        <taxon>Metazoa</taxon>
        <taxon>Chordata</taxon>
        <taxon>Craniata</taxon>
        <taxon>Vertebrata</taxon>
        <taxon>Euteleostomi</taxon>
        <taxon>Mammalia</taxon>
        <taxon>Monotremata</taxon>
        <taxon>Ornithorhynchidae</taxon>
        <taxon>Ornithorhynchus</taxon>
    </lineage>
</organism>
<dbReference type="GO" id="GO:0035456">
    <property type="term" value="P:response to interferon-beta"/>
    <property type="evidence" value="ECO:0000318"/>
    <property type="project" value="GO_Central"/>
</dbReference>
<dbReference type="Ensembl" id="ENSOANT00000058696.1">
    <property type="protein sequence ID" value="ENSOANP00000034729.1"/>
    <property type="gene ID" value="ENSOANG00000047283.1"/>
</dbReference>
<dbReference type="GO" id="GO:0034341">
    <property type="term" value="P:response to type II interferon"/>
    <property type="evidence" value="ECO:0000318"/>
    <property type="project" value="GO_Central"/>
</dbReference>
<dbReference type="GO" id="GO:0035455">
    <property type="term" value="P:response to interferon-alpha"/>
    <property type="evidence" value="ECO:0000318"/>
    <property type="project" value="GO_Central"/>
</dbReference>
<keyword evidence="8" id="KW-1185">Reference proteome</keyword>
<dbReference type="Pfam" id="PF04505">
    <property type="entry name" value="CD225"/>
    <property type="match status" value="1"/>
</dbReference>
<reference evidence="7 8" key="1">
    <citation type="journal article" date="2008" name="Nature">
        <title>Genome analysis of the platypus reveals unique signatures of evolution.</title>
        <authorList>
            <person name="Warren W.C."/>
            <person name="Hillier L.W."/>
            <person name="Marshall Graves J.A."/>
            <person name="Birney E."/>
            <person name="Ponting C.P."/>
            <person name="Grutzner F."/>
            <person name="Belov K."/>
            <person name="Miller W."/>
            <person name="Clarke L."/>
            <person name="Chinwalla A.T."/>
            <person name="Yang S.P."/>
            <person name="Heger A."/>
            <person name="Locke D.P."/>
            <person name="Miethke P."/>
            <person name="Waters P.D."/>
            <person name="Veyrunes F."/>
            <person name="Fulton L."/>
            <person name="Fulton B."/>
            <person name="Graves T."/>
            <person name="Wallis J."/>
            <person name="Puente X.S."/>
            <person name="Lopez-Otin C."/>
            <person name="Ordonez G.R."/>
            <person name="Eichler E.E."/>
            <person name="Chen L."/>
            <person name="Cheng Z."/>
            <person name="Deakin J.E."/>
            <person name="Alsop A."/>
            <person name="Thompson K."/>
            <person name="Kirby P."/>
            <person name="Papenfuss A.T."/>
            <person name="Wakefield M.J."/>
            <person name="Olender T."/>
            <person name="Lancet D."/>
            <person name="Huttley G.A."/>
            <person name="Smit A.F."/>
            <person name="Pask A."/>
            <person name="Temple-Smith P."/>
            <person name="Batzer M.A."/>
            <person name="Walker J.A."/>
            <person name="Konkel M.K."/>
            <person name="Harris R.S."/>
            <person name="Whittington C.M."/>
            <person name="Wong E.S."/>
            <person name="Gemmell N.J."/>
            <person name="Buschiazzo E."/>
            <person name="Vargas Jentzsch I.M."/>
            <person name="Merkel A."/>
            <person name="Schmitz J."/>
            <person name="Zemann A."/>
            <person name="Churakov G."/>
            <person name="Kriegs J.O."/>
            <person name="Brosius J."/>
            <person name="Murchison E.P."/>
            <person name="Sachidanandam R."/>
            <person name="Smith C."/>
            <person name="Hannon G.J."/>
            <person name="Tsend-Ayush E."/>
            <person name="McMillan D."/>
            <person name="Attenborough R."/>
            <person name="Rens W."/>
            <person name="Ferguson-Smith M."/>
            <person name="Lefevre C.M."/>
            <person name="Sharp J.A."/>
            <person name="Nicholas K.R."/>
            <person name="Ray D.A."/>
            <person name="Kube M."/>
            <person name="Reinhardt R."/>
            <person name="Pringle T.H."/>
            <person name="Taylor J."/>
            <person name="Jones R.C."/>
            <person name="Nixon B."/>
            <person name="Dacheux J.L."/>
            <person name="Niwa H."/>
            <person name="Sekita Y."/>
            <person name="Huang X."/>
            <person name="Stark A."/>
            <person name="Kheradpour P."/>
            <person name="Kellis M."/>
            <person name="Flicek P."/>
            <person name="Chen Y."/>
            <person name="Webber C."/>
            <person name="Hardison R."/>
            <person name="Nelson J."/>
            <person name="Hallsworth-Pepin K."/>
            <person name="Delehaunty K."/>
            <person name="Markovic C."/>
            <person name="Minx P."/>
            <person name="Feng Y."/>
            <person name="Kremitzki C."/>
            <person name="Mitreva M."/>
            <person name="Glasscock J."/>
            <person name="Wylie T."/>
            <person name="Wohldmann P."/>
            <person name="Thiru P."/>
            <person name="Nhan M.N."/>
            <person name="Pohl C.S."/>
            <person name="Smith S.M."/>
            <person name="Hou S."/>
            <person name="Nefedov M."/>
            <person name="de Jong P.J."/>
            <person name="Renfree M.B."/>
            <person name="Mardis E.R."/>
            <person name="Wilson R.K."/>
        </authorList>
    </citation>
    <scope>NUCLEOTIDE SEQUENCE [LARGE SCALE GENOMIC DNA]</scope>
    <source>
        <strain evidence="7 8">Glennie</strain>
    </source>
</reference>
<comment type="subcellular location">
    <subcellularLocation>
        <location evidence="1">Membrane</location>
    </subcellularLocation>
</comment>
<dbReference type="GeneTree" id="ENSGT00950000182857"/>
<evidence type="ECO:0000256" key="4">
    <source>
        <dbReference type="ARBA" id="ARBA00022989"/>
    </source>
</evidence>
<dbReference type="GO" id="GO:0046597">
    <property type="term" value="P:host-mediated suppression of symbiont invasion"/>
    <property type="evidence" value="ECO:0000318"/>
    <property type="project" value="GO_Central"/>
</dbReference>
<gene>
    <name evidence="7" type="primary">LOC114810307</name>
</gene>
<keyword evidence="3 6" id="KW-0812">Transmembrane</keyword>
<dbReference type="InterPro" id="IPR007593">
    <property type="entry name" value="CD225/Dispanin_fam"/>
</dbReference>
<dbReference type="PANTHER" id="PTHR13999">
    <property type="entry name" value="INTERFERON INDUCIBLE TRANSMEMBRANE PROTEIN"/>
    <property type="match status" value="1"/>
</dbReference>
<protein>
    <submittedName>
        <fullName evidence="7">Uncharacterized protein</fullName>
    </submittedName>
</protein>
<evidence type="ECO:0000313" key="8">
    <source>
        <dbReference type="Proteomes" id="UP000002279"/>
    </source>
</evidence>
<comment type="similarity">
    <text evidence="2">Belongs to the CD225/Dispanin family.</text>
</comment>
<sequence length="130" mass="14232">VKQEEAGGAGWVSGGCPRLPVMDDPNYSKPGFGAPPGPSPSTVISIPSPPPRDYLVWSLFSTLYMNFCCLGLIAFIFSVKARDRKVMGDMIRAQEYSHTAKRLNSIALALSLVFFFICIITVLVITFTVR</sequence>
<dbReference type="PANTHER" id="PTHR13999:SF4">
    <property type="entry name" value="INTERFERON-INDUCED TRANSMEMBRANE PROTEIN 3"/>
    <property type="match status" value="1"/>
</dbReference>
<dbReference type="Proteomes" id="UP000002279">
    <property type="component" value="Chromosome 3"/>
</dbReference>
<name>A0A6I8N1E1_ORNAN</name>
<evidence type="ECO:0000256" key="3">
    <source>
        <dbReference type="ARBA" id="ARBA00022692"/>
    </source>
</evidence>
<dbReference type="InParanoid" id="A0A6I8N1E1"/>
<proteinExistence type="inferred from homology"/>
<accession>A0A6I8N1E1</accession>
<evidence type="ECO:0000256" key="6">
    <source>
        <dbReference type="SAM" id="Phobius"/>
    </source>
</evidence>
<dbReference type="GO" id="GO:0060337">
    <property type="term" value="P:type I interferon-mediated signaling pathway"/>
    <property type="evidence" value="ECO:0000318"/>
    <property type="project" value="GO_Central"/>
</dbReference>
<keyword evidence="5 6" id="KW-0472">Membrane</keyword>
<feature type="transmembrane region" description="Helical" evidence="6">
    <location>
        <begin position="106"/>
        <end position="129"/>
    </location>
</feature>
<evidence type="ECO:0000256" key="1">
    <source>
        <dbReference type="ARBA" id="ARBA00004370"/>
    </source>
</evidence>
<keyword evidence="4 6" id="KW-1133">Transmembrane helix</keyword>
<dbReference type="InterPro" id="IPR051517">
    <property type="entry name" value="IFITM_antiviral_protein"/>
</dbReference>
<dbReference type="OMA" id="VIYPLEA"/>
<evidence type="ECO:0000313" key="7">
    <source>
        <dbReference type="Ensembl" id="ENSOANP00000034729.1"/>
    </source>
</evidence>
<dbReference type="AlphaFoldDB" id="A0A6I8N1E1"/>
<evidence type="ECO:0000256" key="2">
    <source>
        <dbReference type="ARBA" id="ARBA00006843"/>
    </source>
</evidence>
<reference evidence="7" key="2">
    <citation type="submission" date="2025-08" db="UniProtKB">
        <authorList>
            <consortium name="Ensembl"/>
        </authorList>
    </citation>
    <scope>IDENTIFICATION</scope>
    <source>
        <strain evidence="7">Glennie</strain>
    </source>
</reference>
<reference evidence="7" key="3">
    <citation type="submission" date="2025-09" db="UniProtKB">
        <authorList>
            <consortium name="Ensembl"/>
        </authorList>
    </citation>
    <scope>IDENTIFICATION</scope>
    <source>
        <strain evidence="7">Glennie</strain>
    </source>
</reference>
<dbReference type="GO" id="GO:0051607">
    <property type="term" value="P:defense response to virus"/>
    <property type="evidence" value="ECO:0000318"/>
    <property type="project" value="GO_Central"/>
</dbReference>
<dbReference type="Bgee" id="ENSOANG00000047283">
    <property type="expression patterns" value="Expressed in liver and 1 other cell type or tissue"/>
</dbReference>
<dbReference type="GO" id="GO:0005886">
    <property type="term" value="C:plasma membrane"/>
    <property type="evidence" value="ECO:0000318"/>
    <property type="project" value="GO_Central"/>
</dbReference>
<evidence type="ECO:0000256" key="5">
    <source>
        <dbReference type="ARBA" id="ARBA00023136"/>
    </source>
</evidence>
<dbReference type="GO" id="GO:0045071">
    <property type="term" value="P:negative regulation of viral genome replication"/>
    <property type="evidence" value="ECO:0000318"/>
    <property type="project" value="GO_Central"/>
</dbReference>